<dbReference type="GO" id="GO:0005737">
    <property type="term" value="C:cytoplasm"/>
    <property type="evidence" value="ECO:0007669"/>
    <property type="project" value="TreeGrafter"/>
</dbReference>
<reference evidence="7" key="1">
    <citation type="submission" date="2022-11" db="EMBL/GenBank/DDBJ databases">
        <authorList>
            <person name="Morgan W.R."/>
            <person name="Tartar A."/>
        </authorList>
    </citation>
    <scope>NUCLEOTIDE SEQUENCE</scope>
    <source>
        <strain evidence="7">ARSEF 373</strain>
    </source>
</reference>
<sequence>MRSFRVLYDEWLTKSPLLTKSLTSAALFGLGDCIAQRLEEDDDSSAADSSEGNEGSMERTVRMMVWGGLLFAPVAHGWYNGLERVVRGTGKLAVVQKIALDQLVFTPPVTLAFFTSTKLMEQRRLDALPLAWEEATNKLVPTLQVNYVVWPLIHVCTFGFVPLRYRILFINCMSLGWSAFLSGMSNKRTETLAATS</sequence>
<proteinExistence type="inferred from homology"/>
<comment type="subcellular location">
    <subcellularLocation>
        <location evidence="1">Membrane</location>
        <topology evidence="1">Multi-pass membrane protein</topology>
    </subcellularLocation>
</comment>
<keyword evidence="5" id="KW-0472">Membrane</keyword>
<evidence type="ECO:0000256" key="6">
    <source>
        <dbReference type="RuleBase" id="RU363053"/>
    </source>
</evidence>
<dbReference type="AlphaFoldDB" id="A0AAV2ZFA7"/>
<reference evidence="7" key="2">
    <citation type="journal article" date="2023" name="Microbiol Resour">
        <title>Decontamination and Annotation of the Draft Genome Sequence of the Oomycete Lagenidium giganteum ARSEF 373.</title>
        <authorList>
            <person name="Morgan W.R."/>
            <person name="Tartar A."/>
        </authorList>
    </citation>
    <scope>NUCLEOTIDE SEQUENCE</scope>
    <source>
        <strain evidence="7">ARSEF 373</strain>
    </source>
</reference>
<evidence type="ECO:0000256" key="5">
    <source>
        <dbReference type="ARBA" id="ARBA00023136"/>
    </source>
</evidence>
<accession>A0AAV2ZFA7</accession>
<dbReference type="InterPro" id="IPR007248">
    <property type="entry name" value="Mpv17_PMP22"/>
</dbReference>
<evidence type="ECO:0000256" key="2">
    <source>
        <dbReference type="ARBA" id="ARBA00006824"/>
    </source>
</evidence>
<evidence type="ECO:0000313" key="8">
    <source>
        <dbReference type="Proteomes" id="UP001146120"/>
    </source>
</evidence>
<comment type="similarity">
    <text evidence="2 6">Belongs to the peroxisomal membrane protein PXMP2/4 family.</text>
</comment>
<evidence type="ECO:0000256" key="3">
    <source>
        <dbReference type="ARBA" id="ARBA00022692"/>
    </source>
</evidence>
<dbReference type="Proteomes" id="UP001146120">
    <property type="component" value="Unassembled WGS sequence"/>
</dbReference>
<keyword evidence="4" id="KW-1133">Transmembrane helix</keyword>
<dbReference type="GO" id="GO:0016020">
    <property type="term" value="C:membrane"/>
    <property type="evidence" value="ECO:0007669"/>
    <property type="project" value="UniProtKB-SubCell"/>
</dbReference>
<evidence type="ECO:0000313" key="7">
    <source>
        <dbReference type="EMBL" id="DBA03854.1"/>
    </source>
</evidence>
<protein>
    <submittedName>
        <fullName evidence="7">Uncharacterized protein</fullName>
    </submittedName>
</protein>
<comment type="caution">
    <text evidence="7">The sequence shown here is derived from an EMBL/GenBank/DDBJ whole genome shotgun (WGS) entry which is preliminary data.</text>
</comment>
<dbReference type="PANTHER" id="PTHR11266:SF17">
    <property type="entry name" value="PROTEIN MPV17"/>
    <property type="match status" value="1"/>
</dbReference>
<keyword evidence="8" id="KW-1185">Reference proteome</keyword>
<organism evidence="7 8">
    <name type="scientific">Lagenidium giganteum</name>
    <dbReference type="NCBI Taxonomy" id="4803"/>
    <lineage>
        <taxon>Eukaryota</taxon>
        <taxon>Sar</taxon>
        <taxon>Stramenopiles</taxon>
        <taxon>Oomycota</taxon>
        <taxon>Peronosporomycetes</taxon>
        <taxon>Pythiales</taxon>
        <taxon>Pythiaceae</taxon>
    </lineage>
</organism>
<evidence type="ECO:0000256" key="4">
    <source>
        <dbReference type="ARBA" id="ARBA00022989"/>
    </source>
</evidence>
<dbReference type="EMBL" id="DAKRPA010000014">
    <property type="protein sequence ID" value="DBA03854.1"/>
    <property type="molecule type" value="Genomic_DNA"/>
</dbReference>
<name>A0AAV2ZFA7_9STRA</name>
<dbReference type="Pfam" id="PF04117">
    <property type="entry name" value="Mpv17_PMP22"/>
    <property type="match status" value="1"/>
</dbReference>
<dbReference type="PANTHER" id="PTHR11266">
    <property type="entry name" value="PEROXISOMAL MEMBRANE PROTEIN 2, PXMP2 MPV17"/>
    <property type="match status" value="1"/>
</dbReference>
<gene>
    <name evidence="7" type="ORF">N0F65_004544</name>
</gene>
<keyword evidence="3" id="KW-0812">Transmembrane</keyword>
<evidence type="ECO:0000256" key="1">
    <source>
        <dbReference type="ARBA" id="ARBA00004141"/>
    </source>
</evidence>